<feature type="chain" id="PRO_5025565739" evidence="1">
    <location>
        <begin position="20"/>
        <end position="60"/>
    </location>
</feature>
<gene>
    <name evidence="2" type="ORF">PDESU_00016</name>
</gene>
<proteinExistence type="predicted"/>
<feature type="signal peptide" evidence="1">
    <location>
        <begin position="1"/>
        <end position="19"/>
    </location>
</feature>
<sequence length="60" mass="6090">MKTYIVALVAMGWLGGVQAAQLISSEGAWSSSAVNPASNGGAQTNWNTGGVFGQWGGSFL</sequence>
<evidence type="ECO:0000256" key="1">
    <source>
        <dbReference type="SAM" id="SignalP"/>
    </source>
</evidence>
<dbReference type="Proteomes" id="UP000366872">
    <property type="component" value="Unassembled WGS sequence"/>
</dbReference>
<name>A0A6C2TVE2_PONDE</name>
<dbReference type="EMBL" id="CAAHFG010000001">
    <property type="protein sequence ID" value="VGO11472.1"/>
    <property type="molecule type" value="Genomic_DNA"/>
</dbReference>
<organism evidence="2 3">
    <name type="scientific">Pontiella desulfatans</name>
    <dbReference type="NCBI Taxonomy" id="2750659"/>
    <lineage>
        <taxon>Bacteria</taxon>
        <taxon>Pseudomonadati</taxon>
        <taxon>Kiritimatiellota</taxon>
        <taxon>Kiritimatiellia</taxon>
        <taxon>Kiritimatiellales</taxon>
        <taxon>Pontiellaceae</taxon>
        <taxon>Pontiella</taxon>
    </lineage>
</organism>
<dbReference type="AlphaFoldDB" id="A0A6C2TVE2"/>
<reference evidence="2 3" key="1">
    <citation type="submission" date="2019-04" db="EMBL/GenBank/DDBJ databases">
        <authorList>
            <person name="Van Vliet M D."/>
        </authorList>
    </citation>
    <scope>NUCLEOTIDE SEQUENCE [LARGE SCALE GENOMIC DNA]</scope>
    <source>
        <strain evidence="2 3">F1</strain>
    </source>
</reference>
<accession>A0A6C2TVE2</accession>
<keyword evidence="1" id="KW-0732">Signal</keyword>
<keyword evidence="3" id="KW-1185">Reference proteome</keyword>
<protein>
    <submittedName>
        <fullName evidence="2">Uncharacterized protein</fullName>
    </submittedName>
</protein>
<evidence type="ECO:0000313" key="3">
    <source>
        <dbReference type="Proteomes" id="UP000366872"/>
    </source>
</evidence>
<dbReference type="RefSeq" id="WP_136077225.1">
    <property type="nucleotide sequence ID" value="NZ_CAAHFG010000001.1"/>
</dbReference>
<evidence type="ECO:0000313" key="2">
    <source>
        <dbReference type="EMBL" id="VGO11472.1"/>
    </source>
</evidence>